<evidence type="ECO:0000313" key="1">
    <source>
        <dbReference type="EMBL" id="MRG89094.1"/>
    </source>
</evidence>
<organism evidence="1 2">
    <name type="scientific">Limosilactobacillus reuteri</name>
    <name type="common">Lactobacillus reuteri</name>
    <dbReference type="NCBI Taxonomy" id="1598"/>
    <lineage>
        <taxon>Bacteria</taxon>
        <taxon>Bacillati</taxon>
        <taxon>Bacillota</taxon>
        <taxon>Bacilli</taxon>
        <taxon>Lactobacillales</taxon>
        <taxon>Lactobacillaceae</taxon>
        <taxon>Limosilactobacillus</taxon>
    </lineage>
</organism>
<evidence type="ECO:0000313" key="2">
    <source>
        <dbReference type="Proteomes" id="UP000460207"/>
    </source>
</evidence>
<dbReference type="EMBL" id="WJND01000004">
    <property type="protein sequence ID" value="MRG89094.1"/>
    <property type="molecule type" value="Genomic_DNA"/>
</dbReference>
<dbReference type="Proteomes" id="UP000460207">
    <property type="component" value="Unassembled WGS sequence"/>
</dbReference>
<proteinExistence type="predicted"/>
<gene>
    <name evidence="1" type="ORF">GIX76_03700</name>
</gene>
<reference evidence="1 2" key="1">
    <citation type="submission" date="2019-11" db="EMBL/GenBank/DDBJ databases">
        <title>Draft genome sequence of 12 host-associated Lactobacillus reuteri rodent strains.</title>
        <authorList>
            <person name="Zhang S."/>
            <person name="Ozcam M."/>
            <person name="Van Pijkeren J.P."/>
        </authorList>
    </citation>
    <scope>NUCLEOTIDE SEQUENCE [LARGE SCALE GENOMIC DNA]</scope>
    <source>
        <strain evidence="1 2">N4I</strain>
    </source>
</reference>
<dbReference type="RefSeq" id="WP_152697322.1">
    <property type="nucleotide sequence ID" value="NZ_JAJGTG010000182.1"/>
</dbReference>
<comment type="caution">
    <text evidence="1">The sequence shown here is derived from an EMBL/GenBank/DDBJ whole genome shotgun (WGS) entry which is preliminary data.</text>
</comment>
<protein>
    <submittedName>
        <fullName evidence="1">Uncharacterized protein</fullName>
    </submittedName>
</protein>
<accession>A0A7X2KHC4</accession>
<sequence>MMTLVSEKDEFCHDIKQLDEYGNDSNWTTFITKNNVKHLLKGKIINDCSDGEYFHPLALTKEAIDFIKGIEEE</sequence>
<dbReference type="AlphaFoldDB" id="A0A7X2KHC4"/>
<name>A0A7X2KHC4_LIMRT</name>